<keyword evidence="5 8" id="KW-0067">ATP-binding</keyword>
<dbReference type="InterPro" id="IPR008271">
    <property type="entry name" value="Ser/Thr_kinase_AS"/>
</dbReference>
<evidence type="ECO:0000313" key="12">
    <source>
        <dbReference type="Proteomes" id="UP000790347"/>
    </source>
</evidence>
<evidence type="ECO:0000256" key="5">
    <source>
        <dbReference type="ARBA" id="ARBA00022840"/>
    </source>
</evidence>
<sequence length="497" mass="57650">MTICNFFRKVRTRYFGDQEFDPNSTPSNENKVRGICYKKHEIIDGLDVNFSSFSDESLKFEILDFKSEDSETNVQSLNRRCYSVDAQQRRQNRLARKVNANLSLSFSGPHSHCKPSRDIIYADLVRKGAPSFGKIFSEFLVFINRVYLLGNSWSHINEKRSSRSKLSDFINSEKANRCNSSSFCINGYQYSNLTSNDFRKIGDLGSGNFGYVQRFLHLQSGSHIAVKRMKYRLDFNMENGLDDDSRKHVLNELELLSKSQHENIVKFFGYILMNYDSELWLCMELMDCCFDRLMYQSGNSPQIIPESIIGSVTVSIIDALIYLKQTHQMIHRDIKPSNILINHQGKIKLCDFGISGCLIDSMTSSRTMGSLAYQAPERIQPPTDSGINFKYDCRVDVWSLGMTLLEMALGHHPYGQWTVAFEIITKIMNPKDVPTLSTTKEKYSKNFKNFIATCLQHDYRLRPKYDQIKMTKFYKEQVQKFNTQIARDWFNLVHFQQ</sequence>
<keyword evidence="3 8" id="KW-0547">Nucleotide-binding</keyword>
<dbReference type="InterPro" id="IPR017441">
    <property type="entry name" value="Protein_kinase_ATP_BS"/>
</dbReference>
<name>A0A922I1J1_DERFA</name>
<evidence type="ECO:0000256" key="2">
    <source>
        <dbReference type="ARBA" id="ARBA00022679"/>
    </source>
</evidence>
<dbReference type="InterPro" id="IPR011009">
    <property type="entry name" value="Kinase-like_dom_sf"/>
</dbReference>
<gene>
    <name evidence="11" type="primary">MAP2K7_3</name>
    <name evidence="11" type="ORF">DERF_007106</name>
</gene>
<keyword evidence="4 11" id="KW-0418">Kinase</keyword>
<dbReference type="GO" id="GO:0004674">
    <property type="term" value="F:protein serine/threonine kinase activity"/>
    <property type="evidence" value="ECO:0007669"/>
    <property type="project" value="UniProtKB-KW"/>
</dbReference>
<evidence type="ECO:0000256" key="3">
    <source>
        <dbReference type="ARBA" id="ARBA00022741"/>
    </source>
</evidence>
<feature type="domain" description="Protein kinase" evidence="10">
    <location>
        <begin position="198"/>
        <end position="474"/>
    </location>
</feature>
<dbReference type="Pfam" id="PF00069">
    <property type="entry name" value="Pkinase"/>
    <property type="match status" value="1"/>
</dbReference>
<organism evidence="11 12">
    <name type="scientific">Dermatophagoides farinae</name>
    <name type="common">American house dust mite</name>
    <dbReference type="NCBI Taxonomy" id="6954"/>
    <lineage>
        <taxon>Eukaryota</taxon>
        <taxon>Metazoa</taxon>
        <taxon>Ecdysozoa</taxon>
        <taxon>Arthropoda</taxon>
        <taxon>Chelicerata</taxon>
        <taxon>Arachnida</taxon>
        <taxon>Acari</taxon>
        <taxon>Acariformes</taxon>
        <taxon>Sarcoptiformes</taxon>
        <taxon>Astigmata</taxon>
        <taxon>Psoroptidia</taxon>
        <taxon>Analgoidea</taxon>
        <taxon>Pyroglyphidae</taxon>
        <taxon>Dermatophagoidinae</taxon>
        <taxon>Dermatophagoides</taxon>
    </lineage>
</organism>
<comment type="similarity">
    <text evidence="6">Belongs to the protein kinase superfamily. STE Ser/Thr protein kinase family. MAP kinase kinase subfamily.</text>
</comment>
<dbReference type="GO" id="GO:0043068">
    <property type="term" value="P:positive regulation of programmed cell death"/>
    <property type="evidence" value="ECO:0007669"/>
    <property type="project" value="UniProtKB-ARBA"/>
</dbReference>
<evidence type="ECO:0000256" key="7">
    <source>
        <dbReference type="ARBA" id="ARBA00038999"/>
    </source>
</evidence>
<feature type="binding site" evidence="8">
    <location>
        <position position="227"/>
    </location>
    <ligand>
        <name>ATP</name>
        <dbReference type="ChEBI" id="CHEBI:30616"/>
    </ligand>
</feature>
<evidence type="ECO:0000256" key="6">
    <source>
        <dbReference type="ARBA" id="ARBA00038035"/>
    </source>
</evidence>
<accession>A0A922I1J1</accession>
<dbReference type="GO" id="GO:0004708">
    <property type="term" value="F:MAP kinase kinase activity"/>
    <property type="evidence" value="ECO:0007669"/>
    <property type="project" value="UniProtKB-EC"/>
</dbReference>
<keyword evidence="12" id="KW-1185">Reference proteome</keyword>
<dbReference type="Gene3D" id="3.30.200.20">
    <property type="entry name" value="Phosphorylase Kinase, domain 1"/>
    <property type="match status" value="1"/>
</dbReference>
<reference evidence="11" key="2">
    <citation type="journal article" date="2022" name="Res Sq">
        <title>Comparative Genomics Reveals Insights into the Divergent Evolution of Astigmatic Mites and Household Pest Adaptations.</title>
        <authorList>
            <person name="Xiong Q."/>
            <person name="Wan A.T.-Y."/>
            <person name="Liu X.-Y."/>
            <person name="Fung C.S.-H."/>
            <person name="Xiao X."/>
            <person name="Malainual N."/>
            <person name="Hou J."/>
            <person name="Wang L."/>
            <person name="Wang M."/>
            <person name="Yang K."/>
            <person name="Cui Y."/>
            <person name="Leung E."/>
            <person name="Nong W."/>
            <person name="Shin S.-K."/>
            <person name="Au S."/>
            <person name="Jeong K.Y."/>
            <person name="Chew F.T."/>
            <person name="Hui J."/>
            <person name="Leung T.F."/>
            <person name="Tungtrongchitr A."/>
            <person name="Zhong N."/>
            <person name="Liu Z."/>
            <person name="Tsui S."/>
        </authorList>
    </citation>
    <scope>NUCLEOTIDE SEQUENCE</scope>
    <source>
        <strain evidence="11">Derf</strain>
        <tissue evidence="11">Whole organism</tissue>
    </source>
</reference>
<dbReference type="GO" id="GO:0010508">
    <property type="term" value="P:positive regulation of autophagy"/>
    <property type="evidence" value="ECO:0007669"/>
    <property type="project" value="UniProtKB-ARBA"/>
</dbReference>
<dbReference type="EMBL" id="ASGP02000003">
    <property type="protein sequence ID" value="KAH9516361.1"/>
    <property type="molecule type" value="Genomic_DNA"/>
</dbReference>
<evidence type="ECO:0000259" key="10">
    <source>
        <dbReference type="PROSITE" id="PS50011"/>
    </source>
</evidence>
<dbReference type="Gene3D" id="1.10.510.10">
    <property type="entry name" value="Transferase(Phosphotransferase) domain 1"/>
    <property type="match status" value="1"/>
</dbReference>
<dbReference type="GO" id="GO:0005524">
    <property type="term" value="F:ATP binding"/>
    <property type="evidence" value="ECO:0007669"/>
    <property type="project" value="UniProtKB-UniRule"/>
</dbReference>
<evidence type="ECO:0000256" key="1">
    <source>
        <dbReference type="ARBA" id="ARBA00022527"/>
    </source>
</evidence>
<evidence type="ECO:0000256" key="9">
    <source>
        <dbReference type="RuleBase" id="RU000304"/>
    </source>
</evidence>
<evidence type="ECO:0000256" key="4">
    <source>
        <dbReference type="ARBA" id="ARBA00022777"/>
    </source>
</evidence>
<dbReference type="PROSITE" id="PS00108">
    <property type="entry name" value="PROTEIN_KINASE_ST"/>
    <property type="match status" value="1"/>
</dbReference>
<dbReference type="SUPFAM" id="SSF56112">
    <property type="entry name" value="Protein kinase-like (PK-like)"/>
    <property type="match status" value="1"/>
</dbReference>
<keyword evidence="1 9" id="KW-0723">Serine/threonine-protein kinase</keyword>
<dbReference type="PROSITE" id="PS50011">
    <property type="entry name" value="PROTEIN_KINASE_DOM"/>
    <property type="match status" value="1"/>
</dbReference>
<reference evidence="11" key="1">
    <citation type="submission" date="2013-05" db="EMBL/GenBank/DDBJ databases">
        <authorList>
            <person name="Yim A.K.Y."/>
            <person name="Chan T.F."/>
            <person name="Ji K.M."/>
            <person name="Liu X.Y."/>
            <person name="Zhou J.W."/>
            <person name="Li R.Q."/>
            <person name="Yang K.Y."/>
            <person name="Li J."/>
            <person name="Li M."/>
            <person name="Law P.T.W."/>
            <person name="Wu Y.L."/>
            <person name="Cai Z.L."/>
            <person name="Qin H."/>
            <person name="Bao Y."/>
            <person name="Leung R.K.K."/>
            <person name="Ng P.K.S."/>
            <person name="Zou J."/>
            <person name="Zhong X.J."/>
            <person name="Ran P.X."/>
            <person name="Zhong N.S."/>
            <person name="Liu Z.G."/>
            <person name="Tsui S.K.W."/>
        </authorList>
    </citation>
    <scope>NUCLEOTIDE SEQUENCE</scope>
    <source>
        <strain evidence="11">Derf</strain>
        <tissue evidence="11">Whole organism</tissue>
    </source>
</reference>
<keyword evidence="2" id="KW-0808">Transferase</keyword>
<dbReference type="PROSITE" id="PS00107">
    <property type="entry name" value="PROTEIN_KINASE_ATP"/>
    <property type="match status" value="1"/>
</dbReference>
<comment type="caution">
    <text evidence="11">The sequence shown here is derived from an EMBL/GenBank/DDBJ whole genome shotgun (WGS) entry which is preliminary data.</text>
</comment>
<dbReference type="InterPro" id="IPR000719">
    <property type="entry name" value="Prot_kinase_dom"/>
</dbReference>
<dbReference type="PANTHER" id="PTHR48013:SF15">
    <property type="entry name" value="DUAL SPECIFICITY MITOGEN-ACTIVATED PROTEIN KINASE KINASE 4"/>
    <property type="match status" value="1"/>
</dbReference>
<dbReference type="SMART" id="SM00220">
    <property type="entry name" value="S_TKc"/>
    <property type="match status" value="1"/>
</dbReference>
<dbReference type="PANTHER" id="PTHR48013">
    <property type="entry name" value="DUAL SPECIFICITY MITOGEN-ACTIVATED PROTEIN KINASE KINASE 5-RELATED"/>
    <property type="match status" value="1"/>
</dbReference>
<dbReference type="EC" id="2.7.12.2" evidence="7"/>
<proteinExistence type="inferred from homology"/>
<dbReference type="AlphaFoldDB" id="A0A922I1J1"/>
<dbReference type="FunFam" id="3.30.200.20:FF:000040">
    <property type="entry name" value="Dual specificity mitogen-activated protein kinase kinase"/>
    <property type="match status" value="1"/>
</dbReference>
<evidence type="ECO:0000313" key="11">
    <source>
        <dbReference type="EMBL" id="KAH9516361.1"/>
    </source>
</evidence>
<dbReference type="Proteomes" id="UP000790347">
    <property type="component" value="Unassembled WGS sequence"/>
</dbReference>
<evidence type="ECO:0000256" key="8">
    <source>
        <dbReference type="PROSITE-ProRule" id="PRU10141"/>
    </source>
</evidence>
<protein>
    <recommendedName>
        <fullName evidence="7">mitogen-activated protein kinase kinase</fullName>
        <ecNumber evidence="7">2.7.12.2</ecNumber>
    </recommendedName>
</protein>